<name>A0A2Z7A441_9LAMI</name>
<keyword evidence="3" id="KW-1185">Reference proteome</keyword>
<proteinExistence type="predicted"/>
<sequence>MKFIGRLDDYLAGNSCLAPTSFSRKPALHGRLRIGYPRMSVRDESSTTMHRLLHASGSHPIPPPYDPKTNQYNQELGLIHSTNGNHLKSPNEGSSIDHRVTINLHAQNITMFPTNETRYFASQILVSTTKSRATQISHLNGRPNPTLMLTDYRREMSLDPLPANPKSTKELKQASALSSAQQQQISLRLLNAITQRLPMLTSEQISSQNSNSPDLIQGLKQNPIASSSTSTQS</sequence>
<accession>A0A2Z7A441</accession>
<protein>
    <submittedName>
        <fullName evidence="2">Uncharacterized protein</fullName>
    </submittedName>
</protein>
<evidence type="ECO:0000313" key="2">
    <source>
        <dbReference type="EMBL" id="KZV16314.1"/>
    </source>
</evidence>
<dbReference type="AlphaFoldDB" id="A0A2Z7A441"/>
<feature type="region of interest" description="Disordered" evidence="1">
    <location>
        <begin position="204"/>
        <end position="233"/>
    </location>
</feature>
<gene>
    <name evidence="2" type="ORF">F511_37564</name>
</gene>
<reference evidence="2 3" key="1">
    <citation type="journal article" date="2015" name="Proc. Natl. Acad. Sci. U.S.A.">
        <title>The resurrection genome of Boea hygrometrica: A blueprint for survival of dehydration.</title>
        <authorList>
            <person name="Xiao L."/>
            <person name="Yang G."/>
            <person name="Zhang L."/>
            <person name="Yang X."/>
            <person name="Zhao S."/>
            <person name="Ji Z."/>
            <person name="Zhou Q."/>
            <person name="Hu M."/>
            <person name="Wang Y."/>
            <person name="Chen M."/>
            <person name="Xu Y."/>
            <person name="Jin H."/>
            <person name="Xiao X."/>
            <person name="Hu G."/>
            <person name="Bao F."/>
            <person name="Hu Y."/>
            <person name="Wan P."/>
            <person name="Li L."/>
            <person name="Deng X."/>
            <person name="Kuang T."/>
            <person name="Xiang C."/>
            <person name="Zhu J.K."/>
            <person name="Oliver M.J."/>
            <person name="He Y."/>
        </authorList>
    </citation>
    <scope>NUCLEOTIDE SEQUENCE [LARGE SCALE GENOMIC DNA]</scope>
    <source>
        <strain evidence="3">cv. XS01</strain>
    </source>
</reference>
<evidence type="ECO:0000256" key="1">
    <source>
        <dbReference type="SAM" id="MobiDB-lite"/>
    </source>
</evidence>
<organism evidence="2 3">
    <name type="scientific">Dorcoceras hygrometricum</name>
    <dbReference type="NCBI Taxonomy" id="472368"/>
    <lineage>
        <taxon>Eukaryota</taxon>
        <taxon>Viridiplantae</taxon>
        <taxon>Streptophyta</taxon>
        <taxon>Embryophyta</taxon>
        <taxon>Tracheophyta</taxon>
        <taxon>Spermatophyta</taxon>
        <taxon>Magnoliopsida</taxon>
        <taxon>eudicotyledons</taxon>
        <taxon>Gunneridae</taxon>
        <taxon>Pentapetalae</taxon>
        <taxon>asterids</taxon>
        <taxon>lamiids</taxon>
        <taxon>Lamiales</taxon>
        <taxon>Gesneriaceae</taxon>
        <taxon>Didymocarpoideae</taxon>
        <taxon>Trichosporeae</taxon>
        <taxon>Loxocarpinae</taxon>
        <taxon>Dorcoceras</taxon>
    </lineage>
</organism>
<dbReference type="Proteomes" id="UP000250235">
    <property type="component" value="Unassembled WGS sequence"/>
</dbReference>
<evidence type="ECO:0000313" key="3">
    <source>
        <dbReference type="Proteomes" id="UP000250235"/>
    </source>
</evidence>
<dbReference type="EMBL" id="KV019089">
    <property type="protein sequence ID" value="KZV16314.1"/>
    <property type="molecule type" value="Genomic_DNA"/>
</dbReference>